<proteinExistence type="predicted"/>
<dbReference type="AlphaFoldDB" id="A0A6A6R3S1"/>
<feature type="region of interest" description="Disordered" evidence="1">
    <location>
        <begin position="33"/>
        <end position="59"/>
    </location>
</feature>
<evidence type="ECO:0000313" key="3">
    <source>
        <dbReference type="Proteomes" id="UP000799750"/>
    </source>
</evidence>
<gene>
    <name evidence="2" type="ORF">BU16DRAFT_578822</name>
</gene>
<organism evidence="2 3">
    <name type="scientific">Lophium mytilinum</name>
    <dbReference type="NCBI Taxonomy" id="390894"/>
    <lineage>
        <taxon>Eukaryota</taxon>
        <taxon>Fungi</taxon>
        <taxon>Dikarya</taxon>
        <taxon>Ascomycota</taxon>
        <taxon>Pezizomycotina</taxon>
        <taxon>Dothideomycetes</taxon>
        <taxon>Pleosporomycetidae</taxon>
        <taxon>Mytilinidiales</taxon>
        <taxon>Mytilinidiaceae</taxon>
        <taxon>Lophium</taxon>
    </lineage>
</organism>
<name>A0A6A6R3S1_9PEZI</name>
<keyword evidence="3" id="KW-1185">Reference proteome</keyword>
<feature type="region of interest" description="Disordered" evidence="1">
    <location>
        <begin position="378"/>
        <end position="405"/>
    </location>
</feature>
<feature type="region of interest" description="Disordered" evidence="1">
    <location>
        <begin position="194"/>
        <end position="228"/>
    </location>
</feature>
<sequence>MKRTGASSMHAAVKGLCTVCVTPTHPIPRLASESVSKPATFQGSRRTTPRPTDWATRDRRTLVEQSQWQQREHPTSAQTVVSPQICLSANAGTYAGTERTSVSSYATLFDGEEYRETLPAAPPAPPAPQIPPRLTGLASSLATQVKRRSRKVTPLRSALVLRLAWHARQSAPGEAFRSSTASSKTGAINIRQAAANSTSPLRWRRPRSTQALTRPMNGDAFKGKAHAGTRQAHGMPFVLRWPLEGFEEWLDRKLRVPQALTVRVLAGKGLGIVELYPSPWSRRRFRFMPCGDNSPEAPNFGISRHGCGGRSYPTFGTPRRHGTIGDSKCHPPLAFAPCCTFTWKDGDEPSAAETGPAWNVSMATRELVSLTMSISPSGCDIGPNEKRDKKNSYVGKQTPNCSEQM</sequence>
<dbReference type="Proteomes" id="UP000799750">
    <property type="component" value="Unassembled WGS sequence"/>
</dbReference>
<reference evidence="2" key="1">
    <citation type="journal article" date="2020" name="Stud. Mycol.">
        <title>101 Dothideomycetes genomes: a test case for predicting lifestyles and emergence of pathogens.</title>
        <authorList>
            <person name="Haridas S."/>
            <person name="Albert R."/>
            <person name="Binder M."/>
            <person name="Bloem J."/>
            <person name="Labutti K."/>
            <person name="Salamov A."/>
            <person name="Andreopoulos B."/>
            <person name="Baker S."/>
            <person name="Barry K."/>
            <person name="Bills G."/>
            <person name="Bluhm B."/>
            <person name="Cannon C."/>
            <person name="Castanera R."/>
            <person name="Culley D."/>
            <person name="Daum C."/>
            <person name="Ezra D."/>
            <person name="Gonzalez J."/>
            <person name="Henrissat B."/>
            <person name="Kuo A."/>
            <person name="Liang C."/>
            <person name="Lipzen A."/>
            <person name="Lutzoni F."/>
            <person name="Magnuson J."/>
            <person name="Mondo S."/>
            <person name="Nolan M."/>
            <person name="Ohm R."/>
            <person name="Pangilinan J."/>
            <person name="Park H.-J."/>
            <person name="Ramirez L."/>
            <person name="Alfaro M."/>
            <person name="Sun H."/>
            <person name="Tritt A."/>
            <person name="Yoshinaga Y."/>
            <person name="Zwiers L.-H."/>
            <person name="Turgeon B."/>
            <person name="Goodwin S."/>
            <person name="Spatafora J."/>
            <person name="Crous P."/>
            <person name="Grigoriev I."/>
        </authorList>
    </citation>
    <scope>NUCLEOTIDE SEQUENCE</scope>
    <source>
        <strain evidence="2">CBS 269.34</strain>
    </source>
</reference>
<accession>A0A6A6R3S1</accession>
<evidence type="ECO:0000256" key="1">
    <source>
        <dbReference type="SAM" id="MobiDB-lite"/>
    </source>
</evidence>
<feature type="compositionally biased region" description="Polar residues" evidence="1">
    <location>
        <begin position="394"/>
        <end position="405"/>
    </location>
</feature>
<feature type="compositionally biased region" description="Polar residues" evidence="1">
    <location>
        <begin position="33"/>
        <end position="50"/>
    </location>
</feature>
<evidence type="ECO:0000313" key="2">
    <source>
        <dbReference type="EMBL" id="KAF2499209.1"/>
    </source>
</evidence>
<dbReference type="EMBL" id="MU004184">
    <property type="protein sequence ID" value="KAF2499209.1"/>
    <property type="molecule type" value="Genomic_DNA"/>
</dbReference>
<protein>
    <submittedName>
        <fullName evidence="2">Uncharacterized protein</fullName>
    </submittedName>
</protein>